<proteinExistence type="predicted"/>
<dbReference type="AlphaFoldDB" id="A0A8C5FI43"/>
<evidence type="ECO:0000313" key="1">
    <source>
        <dbReference type="Ensembl" id="ENSGMOP00000038239.1"/>
    </source>
</evidence>
<protein>
    <submittedName>
        <fullName evidence="1">Uncharacterized protein</fullName>
    </submittedName>
</protein>
<dbReference type="Proteomes" id="UP000694546">
    <property type="component" value="Chromosome 16"/>
</dbReference>
<evidence type="ECO:0000313" key="2">
    <source>
        <dbReference type="Proteomes" id="UP000694546"/>
    </source>
</evidence>
<dbReference type="Ensembl" id="ENSGMOT00000033081.1">
    <property type="protein sequence ID" value="ENSGMOP00000038239.1"/>
    <property type="gene ID" value="ENSGMOG00000034125.1"/>
</dbReference>
<reference evidence="1" key="2">
    <citation type="submission" date="2025-09" db="UniProtKB">
        <authorList>
            <consortium name="Ensembl"/>
        </authorList>
    </citation>
    <scope>IDENTIFICATION</scope>
</reference>
<organism evidence="1 2">
    <name type="scientific">Gadus morhua</name>
    <name type="common">Atlantic cod</name>
    <dbReference type="NCBI Taxonomy" id="8049"/>
    <lineage>
        <taxon>Eukaryota</taxon>
        <taxon>Metazoa</taxon>
        <taxon>Chordata</taxon>
        <taxon>Craniata</taxon>
        <taxon>Vertebrata</taxon>
        <taxon>Euteleostomi</taxon>
        <taxon>Actinopterygii</taxon>
        <taxon>Neopterygii</taxon>
        <taxon>Teleostei</taxon>
        <taxon>Neoteleostei</taxon>
        <taxon>Acanthomorphata</taxon>
        <taxon>Zeiogadaria</taxon>
        <taxon>Gadariae</taxon>
        <taxon>Gadiformes</taxon>
        <taxon>Gadoidei</taxon>
        <taxon>Gadidae</taxon>
        <taxon>Gadus</taxon>
    </lineage>
</organism>
<reference evidence="1" key="1">
    <citation type="submission" date="2025-08" db="UniProtKB">
        <authorList>
            <consortium name="Ensembl"/>
        </authorList>
    </citation>
    <scope>IDENTIFICATION</scope>
</reference>
<accession>A0A8C5FI43</accession>
<name>A0A8C5FI43_GADMO</name>
<sequence>LYEPGRTSWRAHRCFWKPSWHRTCTDATLRVSVSCQTWKSCRDWTPGTREISPLRSAMDTLAGLASASTPHWSPTEDAIILSRG</sequence>
<keyword evidence="2" id="KW-1185">Reference proteome</keyword>